<protein>
    <submittedName>
        <fullName evidence="1">Uncharacterized protein</fullName>
    </submittedName>
</protein>
<organism evidence="1">
    <name type="scientific">Harvfovirus sp</name>
    <dbReference type="NCBI Taxonomy" id="2487768"/>
    <lineage>
        <taxon>Viruses</taxon>
        <taxon>Varidnaviria</taxon>
        <taxon>Bamfordvirae</taxon>
        <taxon>Nucleocytoviricota</taxon>
        <taxon>Megaviricetes</taxon>
        <taxon>Imitervirales</taxon>
        <taxon>Mimiviridae</taxon>
        <taxon>Klosneuvirinae</taxon>
    </lineage>
</organism>
<gene>
    <name evidence="1" type="ORF">Harvfovirus21_20</name>
</gene>
<reference evidence="1" key="1">
    <citation type="submission" date="2018-10" db="EMBL/GenBank/DDBJ databases">
        <title>Hidden diversity of soil giant viruses.</title>
        <authorList>
            <person name="Schulz F."/>
            <person name="Alteio L."/>
            <person name="Goudeau D."/>
            <person name="Ryan E.M."/>
            <person name="Malmstrom R.R."/>
            <person name="Blanchard J."/>
            <person name="Woyke T."/>
        </authorList>
    </citation>
    <scope>NUCLEOTIDE SEQUENCE</scope>
    <source>
        <strain evidence="1">HAV1</strain>
    </source>
</reference>
<proteinExistence type="predicted"/>
<dbReference type="InterPro" id="IPR037151">
    <property type="entry name" value="AlkB-like_sf"/>
</dbReference>
<dbReference type="SUPFAM" id="SSF51197">
    <property type="entry name" value="Clavaminate synthase-like"/>
    <property type="match status" value="1"/>
</dbReference>
<accession>A0A3G5A5X6</accession>
<name>A0A3G5A5X6_9VIRU</name>
<evidence type="ECO:0000313" key="1">
    <source>
        <dbReference type="EMBL" id="AYV81223.1"/>
    </source>
</evidence>
<dbReference type="EMBL" id="MK072263">
    <property type="protein sequence ID" value="AYV81223.1"/>
    <property type="molecule type" value="Genomic_DNA"/>
</dbReference>
<sequence length="272" mass="30500">MANKSEPFAFLSDGERKLRYEILPHGAVAFRFALSSKEQQKLLSDIRSKLTLHRDMTCVKLGDVPSPLLGLELFTGWRVSPDADRPSKSLKTDASASATTTVTESKLPVCLEVAGRIYNTWRQDASQQSFINDHNTKTTNAQLKYPDVFVAYNIWARCYQFHEALGFHQDPLACSGTVLINCGCAVNFAFSRGKPKGEVATITYITETDLPKEEDGKVHTLRLESGDAIYFNGSVLFHAITKIHKDSLPDWWTEKSFVRIGIQMRAYWAGNT</sequence>
<dbReference type="Gene3D" id="2.60.120.590">
    <property type="entry name" value="Alpha-ketoglutarate-dependent dioxygenase AlkB-like"/>
    <property type="match status" value="1"/>
</dbReference>